<evidence type="ECO:0000259" key="1">
    <source>
        <dbReference type="Pfam" id="PF09623"/>
    </source>
</evidence>
<comment type="caution">
    <text evidence="2">The sequence shown here is derived from an EMBL/GenBank/DDBJ whole genome shotgun (WGS) entry which is preliminary data.</text>
</comment>
<organism evidence="2 3">
    <name type="scientific">Dissulfuribacter thermophilus</name>
    <dbReference type="NCBI Taxonomy" id="1156395"/>
    <lineage>
        <taxon>Bacteria</taxon>
        <taxon>Pseudomonadati</taxon>
        <taxon>Thermodesulfobacteriota</taxon>
        <taxon>Dissulfuribacteria</taxon>
        <taxon>Dissulfuribacterales</taxon>
        <taxon>Dissulfuribacteraceae</taxon>
        <taxon>Dissulfuribacter</taxon>
    </lineage>
</organism>
<dbReference type="Pfam" id="PF09623">
    <property type="entry name" value="Cas_NE0113"/>
    <property type="match status" value="1"/>
</dbReference>
<evidence type="ECO:0000313" key="3">
    <source>
        <dbReference type="Proteomes" id="UP000093080"/>
    </source>
</evidence>
<dbReference type="RefSeq" id="WP_067619768.1">
    <property type="nucleotide sequence ID" value="NZ_MAGO01000011.1"/>
</dbReference>
<gene>
    <name evidence="2" type="ORF">DBT_2028</name>
</gene>
<keyword evidence="3" id="KW-1185">Reference proteome</keyword>
<dbReference type="CDD" id="cd09741">
    <property type="entry name" value="Csx1_III-U"/>
    <property type="match status" value="1"/>
</dbReference>
<dbReference type="STRING" id="1156395.DBT_2028"/>
<accession>A0A1B9F3H1</accession>
<dbReference type="EMBL" id="MAGO01000011">
    <property type="protein sequence ID" value="OCC14487.1"/>
    <property type="molecule type" value="Genomic_DNA"/>
</dbReference>
<dbReference type="InterPro" id="IPR019092">
    <property type="entry name" value="SSO2081-like_dom"/>
</dbReference>
<evidence type="ECO:0000313" key="2">
    <source>
        <dbReference type="EMBL" id="OCC14487.1"/>
    </source>
</evidence>
<protein>
    <submittedName>
        <fullName evidence="2">CRISPR-associated protein, Csx3 family</fullName>
    </submittedName>
</protein>
<proteinExistence type="predicted"/>
<name>A0A1B9F3H1_9BACT</name>
<dbReference type="Proteomes" id="UP000093080">
    <property type="component" value="Unassembled WGS sequence"/>
</dbReference>
<reference evidence="2 3" key="1">
    <citation type="submission" date="2016-06" db="EMBL/GenBank/DDBJ databases">
        <title>Respiratory ammonification of nitrate coupled to the oxidation of elemental sulfur in deep-sea autotrophic thermophilic bacteria.</title>
        <authorList>
            <person name="Slobodkina G.B."/>
            <person name="Mardanov A.V."/>
            <person name="Ravin N.V."/>
            <person name="Frolova A.A."/>
            <person name="Viryasiv M.B."/>
            <person name="Chernyh N.A."/>
            <person name="Bonch-Osmolovskaya E.A."/>
            <person name="Slobodkin A.I."/>
        </authorList>
    </citation>
    <scope>NUCLEOTIDE SEQUENCE [LARGE SCALE GENOMIC DNA]</scope>
    <source>
        <strain evidence="2 3">S69</strain>
    </source>
</reference>
<sequence length="378" mass="43286">MATKNILLAVSGLNPQVITEALYAFIMEERPIHEIHVITTRSGKDAIHAGLLASGTGALYRLLDEYEISREMVHFPPENIHVLKDSQGNELDDILSPEHNAILVETCMRLSWKLTKDPDTAVYFLIAGGRKTMSACLALSAQFYGRPQDRIYHVLVSPEFESSREFYYPPRINTKIRLKDDKDEYYFKDSKYAKIWLVPMPFVSVRSWLSEKDLEGPERPEDLLMSVVCDAPAKLRVDISRGKLAYCGREVDLSPALIAVYAFFAMRRKDCRCSKEEDVCEYCFPTLSEVEKDECRHLICGFFETAAQNSPTLPRRSLSEGGIQSIEIENLRQYRTKINAKIDSYFGHIAHCLRIESVGRRGEKRYGIRFLPQLIEIE</sequence>
<dbReference type="OrthoDB" id="9805822at2"/>
<dbReference type="NCBIfam" id="TIGR02584">
    <property type="entry name" value="cas_NE0113"/>
    <property type="match status" value="1"/>
</dbReference>
<feature type="domain" description="CRISPR system ring nuclease SSO2081-like" evidence="1">
    <location>
        <begin position="14"/>
        <end position="215"/>
    </location>
</feature>
<dbReference type="InterPro" id="IPR013413">
    <property type="entry name" value="CRISPR-assoc_prot_NE0113"/>
</dbReference>
<dbReference type="AlphaFoldDB" id="A0A1B9F3H1"/>